<protein>
    <submittedName>
        <fullName evidence="1">Uncharacterized protein</fullName>
    </submittedName>
</protein>
<comment type="caution">
    <text evidence="1">The sequence shown here is derived from an EMBL/GenBank/DDBJ whole genome shotgun (WGS) entry which is preliminary data.</text>
</comment>
<dbReference type="PANTHER" id="PTHR33198:SF20">
    <property type="entry name" value="RETROTRANSPOSON GAG DOMAIN-CONTAINING PROTEIN"/>
    <property type="match status" value="1"/>
</dbReference>
<accession>A0ABQ9HU19</accession>
<proteinExistence type="predicted"/>
<gene>
    <name evidence="1" type="ORF">PR048_013925</name>
</gene>
<dbReference type="PANTHER" id="PTHR33198">
    <property type="entry name" value="ANK_REP_REGION DOMAIN-CONTAINING PROTEIN-RELATED"/>
    <property type="match status" value="1"/>
</dbReference>
<dbReference type="Proteomes" id="UP001159363">
    <property type="component" value="Chromosome X"/>
</dbReference>
<evidence type="ECO:0000313" key="2">
    <source>
        <dbReference type="Proteomes" id="UP001159363"/>
    </source>
</evidence>
<keyword evidence="2" id="KW-1185">Reference proteome</keyword>
<dbReference type="EMBL" id="JARBHB010000004">
    <property type="protein sequence ID" value="KAJ8887707.1"/>
    <property type="molecule type" value="Genomic_DNA"/>
</dbReference>
<sequence>MAEGAGYNLPPKLSFNGNVHENCKRFKHNCEEYLGASGKDPDIMGKYEAVIKALRKMQSRALLNIAGEEAIYFAATLNLTEAQMDIYNDLVSAFDSYAAPKRNETYELYIFNQCYQDAGDTFDHFLTRAKTLVTSCGYGDQEQSLLRDSIVIGIREPKNREVLLCMEDLNLEQTACDCMAAERS</sequence>
<name>A0ABQ9HU19_9NEOP</name>
<reference evidence="1 2" key="1">
    <citation type="submission" date="2023-02" db="EMBL/GenBank/DDBJ databases">
        <title>LHISI_Scaffold_Assembly.</title>
        <authorList>
            <person name="Stuart O.P."/>
            <person name="Cleave R."/>
            <person name="Magrath M.J.L."/>
            <person name="Mikheyev A.S."/>
        </authorList>
    </citation>
    <scope>NUCLEOTIDE SEQUENCE [LARGE SCALE GENOMIC DNA]</scope>
    <source>
        <strain evidence="1">Daus_M_001</strain>
        <tissue evidence="1">Leg muscle</tissue>
    </source>
</reference>
<evidence type="ECO:0000313" key="1">
    <source>
        <dbReference type="EMBL" id="KAJ8887707.1"/>
    </source>
</evidence>
<organism evidence="1 2">
    <name type="scientific">Dryococelus australis</name>
    <dbReference type="NCBI Taxonomy" id="614101"/>
    <lineage>
        <taxon>Eukaryota</taxon>
        <taxon>Metazoa</taxon>
        <taxon>Ecdysozoa</taxon>
        <taxon>Arthropoda</taxon>
        <taxon>Hexapoda</taxon>
        <taxon>Insecta</taxon>
        <taxon>Pterygota</taxon>
        <taxon>Neoptera</taxon>
        <taxon>Polyneoptera</taxon>
        <taxon>Phasmatodea</taxon>
        <taxon>Verophasmatodea</taxon>
        <taxon>Anareolatae</taxon>
        <taxon>Phasmatidae</taxon>
        <taxon>Eurycanthinae</taxon>
        <taxon>Dryococelus</taxon>
    </lineage>
</organism>